<name>W2UMW3_9FLAO</name>
<keyword evidence="3" id="KW-1185">Reference proteome</keyword>
<reference evidence="3" key="1">
    <citation type="submission" date="2013-11" db="EMBL/GenBank/DDBJ databases">
        <title>Draft genome sequence from a member of Zhouia, isolated tidal flat.</title>
        <authorList>
            <person name="Jin H."/>
            <person name="Jeon C.O."/>
        </authorList>
    </citation>
    <scope>NUCLEOTIDE SEQUENCE [LARGE SCALE GENOMIC DNA]</scope>
    <source>
        <strain evidence="3">AD3</strain>
    </source>
</reference>
<protein>
    <submittedName>
        <fullName evidence="2">Uncharacterized protein</fullName>
    </submittedName>
</protein>
<keyword evidence="1" id="KW-1133">Transmembrane helix</keyword>
<keyword evidence="1" id="KW-0812">Transmembrane</keyword>
<dbReference type="Proteomes" id="UP000018850">
    <property type="component" value="Unassembled WGS sequence"/>
</dbReference>
<dbReference type="EMBL" id="AYXY01000019">
    <property type="protein sequence ID" value="ETN95279.1"/>
    <property type="molecule type" value="Genomic_DNA"/>
</dbReference>
<accession>W2UMW3</accession>
<evidence type="ECO:0000313" key="3">
    <source>
        <dbReference type="Proteomes" id="UP000018850"/>
    </source>
</evidence>
<proteinExistence type="predicted"/>
<organism evidence="2 3">
    <name type="scientific">Zhouia amylolytica AD3</name>
    <dbReference type="NCBI Taxonomy" id="1286632"/>
    <lineage>
        <taxon>Bacteria</taxon>
        <taxon>Pseudomonadati</taxon>
        <taxon>Bacteroidota</taxon>
        <taxon>Flavobacteriia</taxon>
        <taxon>Flavobacteriales</taxon>
        <taxon>Flavobacteriaceae</taxon>
        <taxon>Zhouia</taxon>
    </lineage>
</organism>
<dbReference type="AlphaFoldDB" id="W2UMW3"/>
<reference evidence="2 3" key="2">
    <citation type="journal article" date="2016" name="Genome Announc.">
        <title>Draft Genome Sequence of Zhouia amylolytica AD3, Isolated from Tidal Flat Sediment.</title>
        <authorList>
            <person name="Jia B."/>
            <person name="Jin H.M."/>
            <person name="Lee H.J."/>
            <person name="Jeon C.O."/>
        </authorList>
    </citation>
    <scope>NUCLEOTIDE SEQUENCE [LARGE SCALE GENOMIC DNA]</scope>
    <source>
        <strain evidence="2 3">AD3</strain>
    </source>
</reference>
<keyword evidence="1" id="KW-0472">Membrane</keyword>
<comment type="caution">
    <text evidence="2">The sequence shown here is derived from an EMBL/GenBank/DDBJ whole genome shotgun (WGS) entry which is preliminary data.</text>
</comment>
<sequence length="37" mass="4134">MSFITSLAFIKGLLLIILKASNMQVAYFVFIVKDNSP</sequence>
<feature type="transmembrane region" description="Helical" evidence="1">
    <location>
        <begin position="12"/>
        <end position="32"/>
    </location>
</feature>
<evidence type="ECO:0000256" key="1">
    <source>
        <dbReference type="SAM" id="Phobius"/>
    </source>
</evidence>
<evidence type="ECO:0000313" key="2">
    <source>
        <dbReference type="EMBL" id="ETN95279.1"/>
    </source>
</evidence>
<gene>
    <name evidence="2" type="ORF">P278_10010</name>
</gene>